<proteinExistence type="predicted"/>
<name>A0A7Y7IUP3_9PROT</name>
<dbReference type="AlphaFoldDB" id="A0A7Y7IUP3"/>
<dbReference type="EMBL" id="JABXXP010000071">
    <property type="protein sequence ID" value="NVN10754.1"/>
    <property type="molecule type" value="Genomic_DNA"/>
</dbReference>
<comment type="caution">
    <text evidence="2">The sequence shown here is derived from an EMBL/GenBank/DDBJ whole genome shotgun (WGS) entry which is preliminary data.</text>
</comment>
<organism evidence="2 3">
    <name type="scientific">Nguyenibacter vanlangensis</name>
    <dbReference type="NCBI Taxonomy" id="1216886"/>
    <lineage>
        <taxon>Bacteria</taxon>
        <taxon>Pseudomonadati</taxon>
        <taxon>Pseudomonadota</taxon>
        <taxon>Alphaproteobacteria</taxon>
        <taxon>Acetobacterales</taxon>
        <taxon>Acetobacteraceae</taxon>
        <taxon>Nguyenibacter</taxon>
    </lineage>
</organism>
<reference evidence="2 3" key="1">
    <citation type="submission" date="2020-06" db="EMBL/GenBank/DDBJ databases">
        <title>Description of novel acetic acid bacteria.</title>
        <authorList>
            <person name="Sombolestani A."/>
        </authorList>
    </citation>
    <scope>NUCLEOTIDE SEQUENCE [LARGE SCALE GENOMIC DNA]</scope>
    <source>
        <strain evidence="2 3">LMG 31431</strain>
    </source>
</reference>
<evidence type="ECO:0000256" key="1">
    <source>
        <dbReference type="SAM" id="MobiDB-lite"/>
    </source>
</evidence>
<evidence type="ECO:0000313" key="3">
    <source>
        <dbReference type="Proteomes" id="UP000534870"/>
    </source>
</evidence>
<feature type="region of interest" description="Disordered" evidence="1">
    <location>
        <begin position="27"/>
        <end position="64"/>
    </location>
</feature>
<protein>
    <submittedName>
        <fullName evidence="2">Uncharacterized protein</fullName>
    </submittedName>
</protein>
<sequence>MTHAAEIIGHILVDEWCTNRMARQGGAQGGTLGGAMERRGLAGNGPVRITPHGGPARGPVRKGPAWPRCMASVRGMSQELSRLVAFRRSR</sequence>
<gene>
    <name evidence="2" type="ORF">HUK84_06275</name>
</gene>
<dbReference type="Proteomes" id="UP000534870">
    <property type="component" value="Unassembled WGS sequence"/>
</dbReference>
<accession>A0A7Y7IUP3</accession>
<evidence type="ECO:0000313" key="2">
    <source>
        <dbReference type="EMBL" id="NVN10754.1"/>
    </source>
</evidence>
<dbReference type="RefSeq" id="WP_176639514.1">
    <property type="nucleotide sequence ID" value="NZ_JABXXP010000071.1"/>
</dbReference>